<dbReference type="EMBL" id="BARV01010595">
    <property type="protein sequence ID" value="GAI14252.1"/>
    <property type="molecule type" value="Genomic_DNA"/>
</dbReference>
<reference evidence="1" key="1">
    <citation type="journal article" date="2014" name="Front. Microbiol.">
        <title>High frequency of phylogenetically diverse reductive dehalogenase-homologous genes in deep subseafloor sedimentary metagenomes.</title>
        <authorList>
            <person name="Kawai M."/>
            <person name="Futagami T."/>
            <person name="Toyoda A."/>
            <person name="Takaki Y."/>
            <person name="Nishi S."/>
            <person name="Hori S."/>
            <person name="Arai W."/>
            <person name="Tsubouchi T."/>
            <person name="Morono Y."/>
            <person name="Uchiyama I."/>
            <person name="Ito T."/>
            <person name="Fujiyama A."/>
            <person name="Inagaki F."/>
            <person name="Takami H."/>
        </authorList>
    </citation>
    <scope>NUCLEOTIDE SEQUENCE</scope>
    <source>
        <strain evidence="1">Expedition CK06-06</strain>
    </source>
</reference>
<sequence>MLNIKTVTEQKTALQEACREFLDGWGNFINCIDFGHSVLNAEALRWMNEVPGQIQTAYTKSKKE</sequence>
<evidence type="ECO:0000313" key="1">
    <source>
        <dbReference type="EMBL" id="GAI14252.1"/>
    </source>
</evidence>
<name>X1L4H0_9ZZZZ</name>
<proteinExistence type="predicted"/>
<accession>X1L4H0</accession>
<gene>
    <name evidence="1" type="ORF">S06H3_20458</name>
</gene>
<comment type="caution">
    <text evidence="1">The sequence shown here is derived from an EMBL/GenBank/DDBJ whole genome shotgun (WGS) entry which is preliminary data.</text>
</comment>
<protein>
    <submittedName>
        <fullName evidence="1">Uncharacterized protein</fullName>
    </submittedName>
</protein>
<organism evidence="1">
    <name type="scientific">marine sediment metagenome</name>
    <dbReference type="NCBI Taxonomy" id="412755"/>
    <lineage>
        <taxon>unclassified sequences</taxon>
        <taxon>metagenomes</taxon>
        <taxon>ecological metagenomes</taxon>
    </lineage>
</organism>
<dbReference type="AlphaFoldDB" id="X1L4H0"/>